<gene>
    <name evidence="4" type="ORF">Cni_G24520</name>
</gene>
<dbReference type="GO" id="GO:0016853">
    <property type="term" value="F:isomerase activity"/>
    <property type="evidence" value="ECO:0007669"/>
    <property type="project" value="UniProtKB-KW"/>
</dbReference>
<evidence type="ECO:0000313" key="5">
    <source>
        <dbReference type="Proteomes" id="UP001327560"/>
    </source>
</evidence>
<evidence type="ECO:0000256" key="1">
    <source>
        <dbReference type="ARBA" id="ARBA00007637"/>
    </source>
</evidence>
<accession>A0AAQ3KW00</accession>
<dbReference type="PANTHER" id="PTHR43574">
    <property type="entry name" value="EPIMERASE-RELATED"/>
    <property type="match status" value="1"/>
</dbReference>
<keyword evidence="3" id="KW-0413">Isomerase</keyword>
<dbReference type="EMBL" id="CP136897">
    <property type="protein sequence ID" value="WOL15739.1"/>
    <property type="molecule type" value="Genomic_DNA"/>
</dbReference>
<sequence length="341" mass="36706">MRVATTSIPAAAGLRCPPLLLPFSPCAASPRSLRFLRLEQRCSMSVVIANYSCSSSSSSSSGTLNVGAVNVASTGVVGKNDLLIVGPGVLGRIVAEKWKKENPDCQIVGITMTADHHDELIKLGVVPTLRGSPINKFPYLIFCAPPSRTEDYPGEVRLAASNWSGEGSFLFTSSSAVYDCSDNGFCNEDSPVVPAGKSPRTDVLLKAENEALAVGGCVLRLAGLYKADRGAHTFWLGKGTVDSRPDHIVNLIHYEDAASLAIAIMKRNLRGGIFNGCDDQPLSRQELMDCVNRSKRYSKKFLGFTGSDGPLGKRMNNSKTRTQIGWQPKFTSFPQFLGLTD</sequence>
<keyword evidence="2" id="KW-0520">NAD</keyword>
<comment type="similarity">
    <text evidence="1">Belongs to the NAD(P)-dependent epimerase/dehydratase family.</text>
</comment>
<name>A0AAQ3KW00_9LILI</name>
<dbReference type="InterPro" id="IPR036291">
    <property type="entry name" value="NAD(P)-bd_dom_sf"/>
</dbReference>
<dbReference type="SUPFAM" id="SSF51735">
    <property type="entry name" value="NAD(P)-binding Rossmann-fold domains"/>
    <property type="match status" value="1"/>
</dbReference>
<evidence type="ECO:0000256" key="3">
    <source>
        <dbReference type="ARBA" id="ARBA00023235"/>
    </source>
</evidence>
<dbReference type="Gene3D" id="3.40.50.720">
    <property type="entry name" value="NAD(P)-binding Rossmann-like Domain"/>
    <property type="match status" value="1"/>
</dbReference>
<evidence type="ECO:0000313" key="4">
    <source>
        <dbReference type="EMBL" id="WOL15739.1"/>
    </source>
</evidence>
<organism evidence="4 5">
    <name type="scientific">Canna indica</name>
    <name type="common">Indian-shot</name>
    <dbReference type="NCBI Taxonomy" id="4628"/>
    <lineage>
        <taxon>Eukaryota</taxon>
        <taxon>Viridiplantae</taxon>
        <taxon>Streptophyta</taxon>
        <taxon>Embryophyta</taxon>
        <taxon>Tracheophyta</taxon>
        <taxon>Spermatophyta</taxon>
        <taxon>Magnoliopsida</taxon>
        <taxon>Liliopsida</taxon>
        <taxon>Zingiberales</taxon>
        <taxon>Cannaceae</taxon>
        <taxon>Canna</taxon>
    </lineage>
</organism>
<evidence type="ECO:0000256" key="2">
    <source>
        <dbReference type="ARBA" id="ARBA00023027"/>
    </source>
</evidence>
<proteinExistence type="inferred from homology"/>
<keyword evidence="5" id="KW-1185">Reference proteome</keyword>
<dbReference type="Proteomes" id="UP001327560">
    <property type="component" value="Chromosome 8"/>
</dbReference>
<protein>
    <recommendedName>
        <fullName evidence="6">NAD(P)-binding Rossmann-fold superfamily protein</fullName>
    </recommendedName>
</protein>
<dbReference type="AlphaFoldDB" id="A0AAQ3KW00"/>
<evidence type="ECO:0008006" key="6">
    <source>
        <dbReference type="Google" id="ProtNLM"/>
    </source>
</evidence>
<reference evidence="4 5" key="1">
    <citation type="submission" date="2023-10" db="EMBL/GenBank/DDBJ databases">
        <title>Chromosome-scale genome assembly provides insights into flower coloration mechanisms of Canna indica.</title>
        <authorList>
            <person name="Li C."/>
        </authorList>
    </citation>
    <scope>NUCLEOTIDE SEQUENCE [LARGE SCALE GENOMIC DNA]</scope>
    <source>
        <tissue evidence="4">Flower</tissue>
    </source>
</reference>